<feature type="domain" description="ERV/ALR sulfhydryl oxidase" evidence="7">
    <location>
        <begin position="22"/>
        <end position="122"/>
    </location>
</feature>
<gene>
    <name evidence="8" type="ORF">MARU1_000621</name>
</gene>
<evidence type="ECO:0000256" key="3">
    <source>
        <dbReference type="ARBA" id="ARBA00022827"/>
    </source>
</evidence>
<keyword evidence="9" id="KW-1185">Reference proteome</keyword>
<evidence type="ECO:0000256" key="4">
    <source>
        <dbReference type="ARBA" id="ARBA00023002"/>
    </source>
</evidence>
<comment type="catalytic activity">
    <reaction evidence="6">
        <text>2 R'C(R)SH + O2 = R'C(R)S-S(R)CR' + H2O2</text>
        <dbReference type="Rhea" id="RHEA:17357"/>
        <dbReference type="ChEBI" id="CHEBI:15379"/>
        <dbReference type="ChEBI" id="CHEBI:16240"/>
        <dbReference type="ChEBI" id="CHEBI:16520"/>
        <dbReference type="ChEBI" id="CHEBI:17412"/>
        <dbReference type="EC" id="1.8.3.2"/>
    </reaction>
</comment>
<dbReference type="Pfam" id="PF04777">
    <property type="entry name" value="Evr1_Alr"/>
    <property type="match status" value="1"/>
</dbReference>
<organism evidence="8 9">
    <name type="scientific">Malassezia arunalokei</name>
    <dbReference type="NCBI Taxonomy" id="1514897"/>
    <lineage>
        <taxon>Eukaryota</taxon>
        <taxon>Fungi</taxon>
        <taxon>Dikarya</taxon>
        <taxon>Basidiomycota</taxon>
        <taxon>Ustilaginomycotina</taxon>
        <taxon>Malasseziomycetes</taxon>
        <taxon>Malasseziales</taxon>
        <taxon>Malasseziaceae</taxon>
        <taxon>Malassezia</taxon>
    </lineage>
</organism>
<sequence length="156" mass="17690">MPTDSFKLDSKVDGAYAPSMSNETAKAELGRSTWRFLHTMMARFPDKPTPQQSADLQNFMRLFSLLYPCGDCAAHFQQLLKEWPPQTASRHNAEIWLCNVHNQVNKRLHKPQFDCSKLNETYDCGCGSKTIAKTNLYDIDTKEASGMAHILPIHTV</sequence>
<protein>
    <recommendedName>
        <fullName evidence="6">Sulfhydryl oxidase</fullName>
        <ecNumber evidence="6">1.8.3.2</ecNumber>
    </recommendedName>
</protein>
<dbReference type="InterPro" id="IPR039799">
    <property type="entry name" value="ALR/ERV"/>
</dbReference>
<evidence type="ECO:0000256" key="2">
    <source>
        <dbReference type="ARBA" id="ARBA00022630"/>
    </source>
</evidence>
<dbReference type="InterPro" id="IPR017905">
    <property type="entry name" value="ERV/ALR_sulphydryl_oxidase"/>
</dbReference>
<dbReference type="GO" id="GO:0005739">
    <property type="term" value="C:mitochondrion"/>
    <property type="evidence" value="ECO:0007669"/>
    <property type="project" value="TreeGrafter"/>
</dbReference>
<dbReference type="EMBL" id="CP119916">
    <property type="protein sequence ID" value="WFD14615.1"/>
    <property type="molecule type" value="Genomic_DNA"/>
</dbReference>
<dbReference type="GO" id="GO:0016971">
    <property type="term" value="F:flavin-dependent sulfhydryl oxidase activity"/>
    <property type="evidence" value="ECO:0007669"/>
    <property type="project" value="InterPro"/>
</dbReference>
<evidence type="ECO:0000259" key="7">
    <source>
        <dbReference type="PROSITE" id="PS51324"/>
    </source>
</evidence>
<dbReference type="PANTHER" id="PTHR12645:SF1">
    <property type="entry name" value="FAD-LINKED SULFHYDRYL OXIDASE ERV2"/>
    <property type="match status" value="1"/>
</dbReference>
<evidence type="ECO:0000313" key="9">
    <source>
        <dbReference type="Proteomes" id="UP001217582"/>
    </source>
</evidence>
<comment type="cofactor">
    <cofactor evidence="1 6">
        <name>FAD</name>
        <dbReference type="ChEBI" id="CHEBI:57692"/>
    </cofactor>
</comment>
<name>A0AAJ5YZB2_9BASI</name>
<dbReference type="Gene3D" id="1.20.120.310">
    <property type="entry name" value="ERV/ALR sulfhydryl oxidase domain"/>
    <property type="match status" value="1"/>
</dbReference>
<dbReference type="PROSITE" id="PS51324">
    <property type="entry name" value="ERV_ALR"/>
    <property type="match status" value="1"/>
</dbReference>
<dbReference type="Proteomes" id="UP001217582">
    <property type="component" value="Chromosome 1"/>
</dbReference>
<dbReference type="SUPFAM" id="SSF69000">
    <property type="entry name" value="FAD-dependent thiol oxidase"/>
    <property type="match status" value="1"/>
</dbReference>
<keyword evidence="3 6" id="KW-0274">FAD</keyword>
<dbReference type="FunFam" id="1.20.120.310:FF:000002">
    <property type="entry name" value="Sulfhydryl oxidase"/>
    <property type="match status" value="1"/>
</dbReference>
<keyword evidence="2 6" id="KW-0285">Flavoprotein</keyword>
<dbReference type="EC" id="1.8.3.2" evidence="6"/>
<proteinExistence type="predicted"/>
<dbReference type="PANTHER" id="PTHR12645">
    <property type="entry name" value="ALR/ERV"/>
    <property type="match status" value="1"/>
</dbReference>
<evidence type="ECO:0000256" key="1">
    <source>
        <dbReference type="ARBA" id="ARBA00001974"/>
    </source>
</evidence>
<dbReference type="AlphaFoldDB" id="A0AAJ5YZB2"/>
<evidence type="ECO:0000313" key="8">
    <source>
        <dbReference type="EMBL" id="WFD14615.1"/>
    </source>
</evidence>
<reference evidence="8 9" key="1">
    <citation type="submission" date="2023-03" db="EMBL/GenBank/DDBJ databases">
        <title>Mating type loci evolution in Malassezia.</title>
        <authorList>
            <person name="Coelho M.A."/>
        </authorList>
    </citation>
    <scope>NUCLEOTIDE SEQUENCE [LARGE SCALE GENOMIC DNA]</scope>
    <source>
        <strain evidence="8 9">CBS 13387</strain>
    </source>
</reference>
<keyword evidence="5" id="KW-1015">Disulfide bond</keyword>
<dbReference type="InterPro" id="IPR036774">
    <property type="entry name" value="ERV/ALR_sulphydryl_oxid_sf"/>
</dbReference>
<evidence type="ECO:0000256" key="6">
    <source>
        <dbReference type="RuleBase" id="RU371123"/>
    </source>
</evidence>
<keyword evidence="4 6" id="KW-0560">Oxidoreductase</keyword>
<evidence type="ECO:0000256" key="5">
    <source>
        <dbReference type="ARBA" id="ARBA00023157"/>
    </source>
</evidence>
<dbReference type="GO" id="GO:0050660">
    <property type="term" value="F:flavin adenine dinucleotide binding"/>
    <property type="evidence" value="ECO:0007669"/>
    <property type="project" value="TreeGrafter"/>
</dbReference>
<accession>A0AAJ5YZB2</accession>